<evidence type="ECO:0000313" key="2">
    <source>
        <dbReference type="Proteomes" id="UP001362999"/>
    </source>
</evidence>
<gene>
    <name evidence="1" type="ORF">R3P38DRAFT_1265267</name>
</gene>
<comment type="caution">
    <text evidence="1">The sequence shown here is derived from an EMBL/GenBank/DDBJ whole genome shotgun (WGS) entry which is preliminary data.</text>
</comment>
<name>A0AAW0B082_9AGAR</name>
<dbReference type="EMBL" id="JAWWNJ010000044">
    <property type="protein sequence ID" value="KAK7019322.1"/>
    <property type="molecule type" value="Genomic_DNA"/>
</dbReference>
<sequence>MEPSTTMHELIVLPQLRRLSLLCSDRITRNLIAPTPSRSRDYASGVAALPQTCNLSHLEVLTNLFRALILTGCSTDICPNLVSLCIDSLPPTFYREPEFDDWFCEMLESRWNLSPNFRSLRSVRTNVPLSVRSSIWQRLETLRLDGLDLTNVAVWSKEEDDEWEHWEARMADEEQTSMADNTSGSGILLAIEFLMKLIVLRLHCSPSLYRSLIVV</sequence>
<dbReference type="Proteomes" id="UP001362999">
    <property type="component" value="Unassembled WGS sequence"/>
</dbReference>
<organism evidence="1 2">
    <name type="scientific">Favolaschia claudopus</name>
    <dbReference type="NCBI Taxonomy" id="2862362"/>
    <lineage>
        <taxon>Eukaryota</taxon>
        <taxon>Fungi</taxon>
        <taxon>Dikarya</taxon>
        <taxon>Basidiomycota</taxon>
        <taxon>Agaricomycotina</taxon>
        <taxon>Agaricomycetes</taxon>
        <taxon>Agaricomycetidae</taxon>
        <taxon>Agaricales</taxon>
        <taxon>Marasmiineae</taxon>
        <taxon>Mycenaceae</taxon>
        <taxon>Favolaschia</taxon>
    </lineage>
</organism>
<dbReference type="AlphaFoldDB" id="A0AAW0B082"/>
<reference evidence="1 2" key="1">
    <citation type="journal article" date="2024" name="J Genomics">
        <title>Draft genome sequencing and assembly of Favolaschia claudopus CIRM-BRFM 2984 isolated from oak limbs.</title>
        <authorList>
            <person name="Navarro D."/>
            <person name="Drula E."/>
            <person name="Chaduli D."/>
            <person name="Cazenave R."/>
            <person name="Ahrendt S."/>
            <person name="Wang J."/>
            <person name="Lipzen A."/>
            <person name="Daum C."/>
            <person name="Barry K."/>
            <person name="Grigoriev I.V."/>
            <person name="Favel A."/>
            <person name="Rosso M.N."/>
            <person name="Martin F."/>
        </authorList>
    </citation>
    <scope>NUCLEOTIDE SEQUENCE [LARGE SCALE GENOMIC DNA]</scope>
    <source>
        <strain evidence="1 2">CIRM-BRFM 2984</strain>
    </source>
</reference>
<evidence type="ECO:0000313" key="1">
    <source>
        <dbReference type="EMBL" id="KAK7019322.1"/>
    </source>
</evidence>
<keyword evidence="2" id="KW-1185">Reference proteome</keyword>
<proteinExistence type="predicted"/>
<protein>
    <submittedName>
        <fullName evidence="1">Uncharacterized protein</fullName>
    </submittedName>
</protein>
<accession>A0AAW0B082</accession>